<comment type="caution">
    <text evidence="2">The sequence shown here is derived from an EMBL/GenBank/DDBJ whole genome shotgun (WGS) entry which is preliminary data.</text>
</comment>
<sequence length="332" mass="37715">MSKGRQPGAKNKPGHSAEGARSGAGRKPKEREHNPVPDANNERRKRKQPDTRSEADNQHKRHKKAHREEDAGTSTNTDDTELAPSRAHRMGTTASSSTVEKPKKGILDIPEMIPPISNPDILPAGTADSDDSNILPELDDSIFDGIDAERPAEDTPDPEGLVQAYFDRVQKQVTTQLDGIHKQARFYQDGTFWIRPRDTWFALEKEKDSNPEALYYPRVFVWVPSKLVPKDFSFTCIFCGKNRMGESDLQVTQDLPVNFLPLFCRDHGSTKRETLNEPKARACRVEFEAAVSTHPNKYIPEHHKTLRTKFEDRDIGAKWRDVIYCYPQIPHH</sequence>
<accession>A0AAD6S9X6</accession>
<keyword evidence="3" id="KW-1185">Reference proteome</keyword>
<name>A0AAD6S9X6_9AGAR</name>
<organism evidence="2 3">
    <name type="scientific">Mycena alexandri</name>
    <dbReference type="NCBI Taxonomy" id="1745969"/>
    <lineage>
        <taxon>Eukaryota</taxon>
        <taxon>Fungi</taxon>
        <taxon>Dikarya</taxon>
        <taxon>Basidiomycota</taxon>
        <taxon>Agaricomycotina</taxon>
        <taxon>Agaricomycetes</taxon>
        <taxon>Agaricomycetidae</taxon>
        <taxon>Agaricales</taxon>
        <taxon>Marasmiineae</taxon>
        <taxon>Mycenaceae</taxon>
        <taxon>Mycena</taxon>
    </lineage>
</organism>
<feature type="compositionally biased region" description="Basic and acidic residues" evidence="1">
    <location>
        <begin position="48"/>
        <end position="58"/>
    </location>
</feature>
<evidence type="ECO:0000313" key="3">
    <source>
        <dbReference type="Proteomes" id="UP001218188"/>
    </source>
</evidence>
<feature type="region of interest" description="Disordered" evidence="1">
    <location>
        <begin position="1"/>
        <end position="106"/>
    </location>
</feature>
<gene>
    <name evidence="2" type="ORF">C8F04DRAFT_1194135</name>
</gene>
<dbReference type="EMBL" id="JARJCM010000202">
    <property type="protein sequence ID" value="KAJ7022781.1"/>
    <property type="molecule type" value="Genomic_DNA"/>
</dbReference>
<proteinExistence type="predicted"/>
<dbReference type="AlphaFoldDB" id="A0AAD6S9X6"/>
<reference evidence="2" key="1">
    <citation type="submission" date="2023-03" db="EMBL/GenBank/DDBJ databases">
        <title>Massive genome expansion in bonnet fungi (Mycena s.s.) driven by repeated elements and novel gene families across ecological guilds.</title>
        <authorList>
            <consortium name="Lawrence Berkeley National Laboratory"/>
            <person name="Harder C.B."/>
            <person name="Miyauchi S."/>
            <person name="Viragh M."/>
            <person name="Kuo A."/>
            <person name="Thoen E."/>
            <person name="Andreopoulos B."/>
            <person name="Lu D."/>
            <person name="Skrede I."/>
            <person name="Drula E."/>
            <person name="Henrissat B."/>
            <person name="Morin E."/>
            <person name="Kohler A."/>
            <person name="Barry K."/>
            <person name="LaButti K."/>
            <person name="Morin E."/>
            <person name="Salamov A."/>
            <person name="Lipzen A."/>
            <person name="Mereny Z."/>
            <person name="Hegedus B."/>
            <person name="Baldrian P."/>
            <person name="Stursova M."/>
            <person name="Weitz H."/>
            <person name="Taylor A."/>
            <person name="Grigoriev I.V."/>
            <person name="Nagy L.G."/>
            <person name="Martin F."/>
            <person name="Kauserud H."/>
        </authorList>
    </citation>
    <scope>NUCLEOTIDE SEQUENCE</scope>
    <source>
        <strain evidence="2">CBHHK200</strain>
    </source>
</reference>
<dbReference type="Proteomes" id="UP001218188">
    <property type="component" value="Unassembled WGS sequence"/>
</dbReference>
<protein>
    <submittedName>
        <fullName evidence="2">Uncharacterized protein</fullName>
    </submittedName>
</protein>
<evidence type="ECO:0000313" key="2">
    <source>
        <dbReference type="EMBL" id="KAJ7022781.1"/>
    </source>
</evidence>
<evidence type="ECO:0000256" key="1">
    <source>
        <dbReference type="SAM" id="MobiDB-lite"/>
    </source>
</evidence>